<dbReference type="PANTHER" id="PTHR35205">
    <property type="entry name" value="NB-ARC AND TPR DOMAIN PROTEIN"/>
    <property type="match status" value="1"/>
</dbReference>
<gene>
    <name evidence="4" type="ORF">PoMZ_12607</name>
</gene>
<evidence type="ECO:0000313" key="4">
    <source>
        <dbReference type="EMBL" id="QBZ65644.1"/>
    </source>
</evidence>
<dbReference type="Proteomes" id="UP000294847">
    <property type="component" value="Chromosome 7"/>
</dbReference>
<reference evidence="4 5" key="1">
    <citation type="journal article" date="2019" name="Mol. Biol. Evol.">
        <title>Blast fungal genomes show frequent chromosomal changes, gene gains and losses, and effector gene turnover.</title>
        <authorList>
            <person name="Gomez Luciano L.B."/>
            <person name="Jason Tsai I."/>
            <person name="Chuma I."/>
            <person name="Tosa Y."/>
            <person name="Chen Y.H."/>
            <person name="Li J.Y."/>
            <person name="Li M.Y."/>
            <person name="Jade Lu M.Y."/>
            <person name="Nakayashiki H."/>
            <person name="Li W.H."/>
        </authorList>
    </citation>
    <scope>NUCLEOTIDE SEQUENCE [LARGE SCALE GENOMIC DNA]</scope>
    <source>
        <strain evidence="4">MZ5-1-6</strain>
    </source>
</reference>
<evidence type="ECO:0000256" key="1">
    <source>
        <dbReference type="SAM" id="MobiDB-lite"/>
    </source>
</evidence>
<dbReference type="PANTHER" id="PTHR35205:SF1">
    <property type="entry name" value="ZU5 DOMAIN-CONTAINING PROTEIN"/>
    <property type="match status" value="1"/>
</dbReference>
<proteinExistence type="predicted"/>
<evidence type="ECO:0000313" key="5">
    <source>
        <dbReference type="Proteomes" id="UP000294847"/>
    </source>
</evidence>
<dbReference type="InterPro" id="IPR027417">
    <property type="entry name" value="P-loop_NTPase"/>
</dbReference>
<dbReference type="Pfam" id="PF25000">
    <property type="entry name" value="DUF7779"/>
    <property type="match status" value="1"/>
</dbReference>
<dbReference type="GO" id="GO:0043531">
    <property type="term" value="F:ADP binding"/>
    <property type="evidence" value="ECO:0007669"/>
    <property type="project" value="InterPro"/>
</dbReference>
<feature type="domain" description="DUF7779" evidence="3">
    <location>
        <begin position="496"/>
        <end position="594"/>
    </location>
</feature>
<dbReference type="InterPro" id="IPR056681">
    <property type="entry name" value="DUF7779"/>
</dbReference>
<feature type="region of interest" description="Disordered" evidence="1">
    <location>
        <begin position="740"/>
        <end position="766"/>
    </location>
</feature>
<dbReference type="EMBL" id="CP034210">
    <property type="protein sequence ID" value="QBZ65644.1"/>
    <property type="molecule type" value="Genomic_DNA"/>
</dbReference>
<dbReference type="SUPFAM" id="SSF52540">
    <property type="entry name" value="P-loop containing nucleoside triphosphate hydrolases"/>
    <property type="match status" value="1"/>
</dbReference>
<protein>
    <submittedName>
        <fullName evidence="4">Uncharacterized protein</fullName>
    </submittedName>
</protein>
<dbReference type="InterPro" id="IPR049945">
    <property type="entry name" value="AAA_22"/>
</dbReference>
<name>A0A4P7NT12_PYROR</name>
<dbReference type="AlphaFoldDB" id="A0A4P7NT12"/>
<sequence length="766" mass="85270">MIYPNEIKKSADYSTRGRPHPDKCSASPIWRLAVERVVDQADDLIVLAEVGGLDYPTGIAKKSQRFIARATRVLAPFSQNLPTWKLIVDFAALLAVLFSFQYHLEPLDLLLASVLGTWIACRAALGWVQTATKAAADINSSLGELCLGMPQLHATEEGYLTQSAQDALLEVYISMAQHLLHTMQFVGSHQRVLLHQRAWTRLAIQSESAVWQHRKLVATAEAECLRSKFSQDRPGLVQKRHCCGNVPARFSSRFHGREDALQAIAIALSPGQPGCGQLRSFVLFGIGGVGKTEIAHQYVAQHRKDCSTIFWVNASNLETLRESFEEIAQLVETEVQGPQSPMTKVHNWLNDTDQTWLLIVDGADDLEILENFWPGNGRGSVLITTRDHTGAQERGLDLVHNVRPFKPTESGKFLLNSIGMYNPSPDDQSVANSIACRLGHLPLTLKQASGFIVRRQLSLSDFMYKYRLQPDAEEIDELKSCGGYPQSVASVWEDTFSKIPEKSLLFLNILAFMRPKGVKEEVLYRGSVLLRKAHPEMGRESWKLMLFMNESMEMSEAQEVLLKWGLISRDPQAGFVSMLRAVRQQTMRRLRNDEREHFSFIAREMQRLMAEKEEEEKAGRTVSGFAVCMQKQQPRSENLTAVRPPAPCGTIAPLELPRGKTLPELAAAPVAPPQGGDCQRVPRPSMMRADMTAPPLKRKTLADFVAFMATQPPGGRSSVPPAVKSTERARAAEAMARQINAQAKLSRPSSPQDLESLDSDNSESET</sequence>
<evidence type="ECO:0000259" key="3">
    <source>
        <dbReference type="Pfam" id="PF25000"/>
    </source>
</evidence>
<feature type="domain" description="ORC1/DEAH AAA+ ATPase" evidence="2">
    <location>
        <begin position="280"/>
        <end position="369"/>
    </location>
</feature>
<dbReference type="Pfam" id="PF13401">
    <property type="entry name" value="AAA_22"/>
    <property type="match status" value="1"/>
</dbReference>
<evidence type="ECO:0000259" key="2">
    <source>
        <dbReference type="Pfam" id="PF13401"/>
    </source>
</evidence>
<organism evidence="4 5">
    <name type="scientific">Pyricularia oryzae</name>
    <name type="common">Rice blast fungus</name>
    <name type="synonym">Magnaporthe oryzae</name>
    <dbReference type="NCBI Taxonomy" id="318829"/>
    <lineage>
        <taxon>Eukaryota</taxon>
        <taxon>Fungi</taxon>
        <taxon>Dikarya</taxon>
        <taxon>Ascomycota</taxon>
        <taxon>Pezizomycotina</taxon>
        <taxon>Sordariomycetes</taxon>
        <taxon>Sordariomycetidae</taxon>
        <taxon>Magnaporthales</taxon>
        <taxon>Pyriculariaceae</taxon>
        <taxon>Pyricularia</taxon>
    </lineage>
</organism>
<dbReference type="Gene3D" id="3.40.50.300">
    <property type="entry name" value="P-loop containing nucleotide triphosphate hydrolases"/>
    <property type="match status" value="1"/>
</dbReference>
<feature type="compositionally biased region" description="Acidic residues" evidence="1">
    <location>
        <begin position="755"/>
        <end position="766"/>
    </location>
</feature>
<accession>A0A4P7NT12</accession>